<reference evidence="2" key="1">
    <citation type="journal article" date="2016" name="Front. Microbiol.">
        <title>Genome Sequence of the Piezophilic, Mesophilic Sulfate-Reducing Bacterium Desulfovibrio indicus J2T.</title>
        <authorList>
            <person name="Cao J."/>
            <person name="Maignien L."/>
            <person name="Shao Z."/>
            <person name="Alain K."/>
            <person name="Jebbar M."/>
        </authorList>
    </citation>
    <scope>NUCLEOTIDE SEQUENCE</scope>
    <source>
        <strain evidence="2">DSM 16372</strain>
    </source>
</reference>
<dbReference type="InterPro" id="IPR012349">
    <property type="entry name" value="Split_barrel_FMN-bd"/>
</dbReference>
<gene>
    <name evidence="2" type="primary">pdxH_4</name>
    <name evidence="2" type="ORF">BHAOGJBA_3133</name>
</gene>
<dbReference type="SUPFAM" id="SSF50475">
    <property type="entry name" value="FMN-binding split barrel"/>
    <property type="match status" value="1"/>
</dbReference>
<accession>A0AAV4ZNB0</accession>
<keyword evidence="3" id="KW-1185">Reference proteome</keyword>
<reference evidence="2" key="2">
    <citation type="submission" date="2021-08" db="EMBL/GenBank/DDBJ databases">
        <authorList>
            <person name="Tani A."/>
            <person name="Ola A."/>
            <person name="Ogura Y."/>
            <person name="Katsura K."/>
            <person name="Hayashi T."/>
        </authorList>
    </citation>
    <scope>NUCLEOTIDE SEQUENCE</scope>
    <source>
        <strain evidence="2">DSM 16372</strain>
    </source>
</reference>
<evidence type="ECO:0000259" key="1">
    <source>
        <dbReference type="Pfam" id="PF12766"/>
    </source>
</evidence>
<comment type="caution">
    <text evidence="2">The sequence shown here is derived from an EMBL/GenBank/DDBJ whole genome shotgun (WGS) entry which is preliminary data.</text>
</comment>
<organism evidence="2 3">
    <name type="scientific">Methylobacterium hispanicum</name>
    <dbReference type="NCBI Taxonomy" id="270350"/>
    <lineage>
        <taxon>Bacteria</taxon>
        <taxon>Pseudomonadati</taxon>
        <taxon>Pseudomonadota</taxon>
        <taxon>Alphaproteobacteria</taxon>
        <taxon>Hyphomicrobiales</taxon>
        <taxon>Methylobacteriaceae</taxon>
        <taxon>Methylobacterium</taxon>
    </lineage>
</organism>
<dbReference type="InterPro" id="IPR024624">
    <property type="entry name" value="Pyridox_Oxase_Alr4036_FMN-bd"/>
</dbReference>
<dbReference type="Pfam" id="PF12766">
    <property type="entry name" value="Pyridox_oxase_2"/>
    <property type="match status" value="1"/>
</dbReference>
<dbReference type="AlphaFoldDB" id="A0AAV4ZNB0"/>
<dbReference type="GO" id="GO:0010181">
    <property type="term" value="F:FMN binding"/>
    <property type="evidence" value="ECO:0007669"/>
    <property type="project" value="InterPro"/>
</dbReference>
<name>A0AAV4ZNB0_9HYPH</name>
<evidence type="ECO:0000313" key="3">
    <source>
        <dbReference type="Proteomes" id="UP001055247"/>
    </source>
</evidence>
<proteinExistence type="predicted"/>
<dbReference type="RefSeq" id="WP_066927454.1">
    <property type="nucleotide sequence ID" value="NZ_BPQO01000012.1"/>
</dbReference>
<dbReference type="Gene3D" id="2.30.110.10">
    <property type="entry name" value="Electron Transport, Fmn-binding Protein, Chain A"/>
    <property type="match status" value="1"/>
</dbReference>
<sequence>MSRAPLPAFHDDLDGCFAQAWRLLAEGVERGRSGFHLPALATLGAAGAPRVRTVVLRAVDPGAGTLRFHCDRRSDKAAEIARNGACALMAYDGATTVQIRAEGLGTLHTDDALADAAWAGAQPMSRVCYGTAPGPGTAISAGGAYALPDADEAPALGRPHFAAVVVRVAALDFLYLDRRGHRRARWDRAGAEPWTGRWLVP</sequence>
<protein>
    <submittedName>
        <fullName evidence="2">Pyridoxine/pyridoxamine 5'-phosphate oxidase</fullName>
    </submittedName>
</protein>
<evidence type="ECO:0000313" key="2">
    <source>
        <dbReference type="EMBL" id="GJD89604.1"/>
    </source>
</evidence>
<feature type="domain" description="Pyridoxamine 5'-phosphate oxidase Alr4036 family FMN-binding" evidence="1">
    <location>
        <begin position="24"/>
        <end position="106"/>
    </location>
</feature>
<dbReference type="Proteomes" id="UP001055247">
    <property type="component" value="Unassembled WGS sequence"/>
</dbReference>
<dbReference type="EMBL" id="BPQO01000012">
    <property type="protein sequence ID" value="GJD89604.1"/>
    <property type="molecule type" value="Genomic_DNA"/>
</dbReference>